<evidence type="ECO:0000256" key="1">
    <source>
        <dbReference type="SAM" id="Phobius"/>
    </source>
</evidence>
<keyword evidence="1" id="KW-1133">Transmembrane helix</keyword>
<reference evidence="3" key="1">
    <citation type="submission" date="2020-02" db="EMBL/GenBank/DDBJ databases">
        <authorList>
            <person name="Meier V. D."/>
        </authorList>
    </citation>
    <scope>NUCLEOTIDE SEQUENCE</scope>
    <source>
        <strain evidence="3">AVDCRST_MAG02</strain>
    </source>
</reference>
<accession>A0A6J4RP72</accession>
<dbReference type="PANTHER" id="PTHR36933">
    <property type="entry name" value="SLL0788 PROTEIN"/>
    <property type="match status" value="1"/>
</dbReference>
<feature type="domain" description="DUF305" evidence="2">
    <location>
        <begin position="43"/>
        <end position="193"/>
    </location>
</feature>
<dbReference type="InterPro" id="IPR012347">
    <property type="entry name" value="Ferritin-like"/>
</dbReference>
<protein>
    <submittedName>
        <fullName evidence="3">Putative secreted protein</fullName>
    </submittedName>
</protein>
<feature type="transmembrane region" description="Helical" evidence="1">
    <location>
        <begin position="12"/>
        <end position="32"/>
    </location>
</feature>
<evidence type="ECO:0000259" key="2">
    <source>
        <dbReference type="Pfam" id="PF03713"/>
    </source>
</evidence>
<dbReference type="AlphaFoldDB" id="A0A6J4RP72"/>
<keyword evidence="1" id="KW-0472">Membrane</keyword>
<dbReference type="EMBL" id="CADCVH010000108">
    <property type="protein sequence ID" value="CAA9474356.1"/>
    <property type="molecule type" value="Genomic_DNA"/>
</dbReference>
<dbReference type="Gene3D" id="1.20.1260.10">
    <property type="match status" value="1"/>
</dbReference>
<sequence length="213" mass="23154">MLPKNSRDTGPLLFALAAAAVLLAALSLWLYLSWQQPDDGSAEAGFARDMSVHHAQAVEMAEIVRDKTGSEEVRLMAADMALTQQGQIGQMQGWLDVWGLPATGTEPAMSWMGHPTEGRMPGMASPEEIERLQKASPEEADKMFFRLMIPHHQAAVPMAEAVMDQTDRPEVEDLAGAIAATQKGEIQVMKDMLEKRGARAPSGSQGHEGMHSH</sequence>
<keyword evidence="1" id="KW-0812">Transmembrane</keyword>
<gene>
    <name evidence="3" type="ORF">AVDCRST_MAG02-4349</name>
</gene>
<proteinExistence type="predicted"/>
<organism evidence="3">
    <name type="scientific">uncultured Rubrobacteraceae bacterium</name>
    <dbReference type="NCBI Taxonomy" id="349277"/>
    <lineage>
        <taxon>Bacteria</taxon>
        <taxon>Bacillati</taxon>
        <taxon>Actinomycetota</taxon>
        <taxon>Rubrobacteria</taxon>
        <taxon>Rubrobacterales</taxon>
        <taxon>Rubrobacteraceae</taxon>
        <taxon>environmental samples</taxon>
    </lineage>
</organism>
<evidence type="ECO:0000313" key="3">
    <source>
        <dbReference type="EMBL" id="CAA9474356.1"/>
    </source>
</evidence>
<dbReference type="PANTHER" id="PTHR36933:SF1">
    <property type="entry name" value="SLL0788 PROTEIN"/>
    <property type="match status" value="1"/>
</dbReference>
<dbReference type="Pfam" id="PF03713">
    <property type="entry name" value="DUF305"/>
    <property type="match status" value="1"/>
</dbReference>
<dbReference type="InterPro" id="IPR005183">
    <property type="entry name" value="DUF305_CopM-like"/>
</dbReference>
<name>A0A6J4RP72_9ACTN</name>